<gene>
    <name evidence="7" type="ORF">F5897_000408</name>
</gene>
<dbReference type="GO" id="GO:0005886">
    <property type="term" value="C:plasma membrane"/>
    <property type="evidence" value="ECO:0007669"/>
    <property type="project" value="UniProtKB-SubCell"/>
</dbReference>
<organism evidence="7 8">
    <name type="scientific">Canibacter oris</name>
    <dbReference type="NCBI Taxonomy" id="1365628"/>
    <lineage>
        <taxon>Bacteria</taxon>
        <taxon>Bacillati</taxon>
        <taxon>Actinomycetota</taxon>
        <taxon>Actinomycetes</taxon>
        <taxon>Micrococcales</taxon>
        <taxon>Microbacteriaceae</taxon>
        <taxon>Canibacter</taxon>
    </lineage>
</organism>
<feature type="transmembrane region" description="Helical" evidence="6">
    <location>
        <begin position="237"/>
        <end position="255"/>
    </location>
</feature>
<feature type="transmembrane region" description="Helical" evidence="6">
    <location>
        <begin position="20"/>
        <end position="47"/>
    </location>
</feature>
<proteinExistence type="inferred from homology"/>
<evidence type="ECO:0000256" key="2">
    <source>
        <dbReference type="ARBA" id="ARBA00009142"/>
    </source>
</evidence>
<comment type="subcellular location">
    <subcellularLocation>
        <location evidence="6">Cell membrane</location>
        <topology evidence="6">Multi-pass membrane protein</topology>
    </subcellularLocation>
    <subcellularLocation>
        <location evidence="1">Membrane</location>
        <topology evidence="1">Multi-pass membrane protein</topology>
    </subcellularLocation>
</comment>
<keyword evidence="6" id="KW-1003">Cell membrane</keyword>
<sequence length="266" mass="27460">MSAKQHPGFKGGDFLKLLGIGAIAGLFGGLFGLGGGVIIVPALVLLMGFNQRQAAATSTLALLPTAVTGVISYGLHGAVDFSVGLALALGMILGAQLGTRLLHRLSLRTLEWLFLCFLLAAIILLWVVVPVRGAQLEMSSLVFISLIGFGLIPGIAMSLLGVGGGILAIPVLIAGYGASDLAAKGSSLLMVIVGSTTAAIKHLRAKLVESRTALTIGLTAAMITPFSVQLAVLMTPFISNALFSVFLAVIATQYLRRLLRPTADAD</sequence>
<protein>
    <recommendedName>
        <fullName evidence="6">Probable membrane transporter protein</fullName>
    </recommendedName>
</protein>
<evidence type="ECO:0000256" key="3">
    <source>
        <dbReference type="ARBA" id="ARBA00022692"/>
    </source>
</evidence>
<dbReference type="Proteomes" id="UP000571183">
    <property type="component" value="Unassembled WGS sequence"/>
</dbReference>
<evidence type="ECO:0000256" key="1">
    <source>
        <dbReference type="ARBA" id="ARBA00004141"/>
    </source>
</evidence>
<evidence type="ECO:0000313" key="7">
    <source>
        <dbReference type="EMBL" id="MBB4071120.1"/>
    </source>
</evidence>
<keyword evidence="4 6" id="KW-1133">Transmembrane helix</keyword>
<evidence type="ECO:0000256" key="4">
    <source>
        <dbReference type="ARBA" id="ARBA00022989"/>
    </source>
</evidence>
<keyword evidence="3 6" id="KW-0812">Transmembrane</keyword>
<dbReference type="AlphaFoldDB" id="A0A840DEN4"/>
<evidence type="ECO:0000313" key="8">
    <source>
        <dbReference type="Proteomes" id="UP000571183"/>
    </source>
</evidence>
<dbReference type="InterPro" id="IPR051598">
    <property type="entry name" value="TSUP/Inactive_protease-like"/>
</dbReference>
<evidence type="ECO:0000256" key="5">
    <source>
        <dbReference type="ARBA" id="ARBA00023136"/>
    </source>
</evidence>
<name>A0A840DEN4_9MICO</name>
<reference evidence="7" key="1">
    <citation type="submission" date="2020-08" db="EMBL/GenBank/DDBJ databases">
        <title>Sequencing the genomes of 1000 actinobacteria strains.</title>
        <authorList>
            <person name="Klenk H.-P."/>
        </authorList>
    </citation>
    <scope>NUCLEOTIDE SEQUENCE [LARGE SCALE GENOMIC DNA]</scope>
    <source>
        <strain evidence="7">DSM 27064</strain>
    </source>
</reference>
<keyword evidence="5 6" id="KW-0472">Membrane</keyword>
<feature type="transmembrane region" description="Helical" evidence="6">
    <location>
        <begin position="81"/>
        <end position="98"/>
    </location>
</feature>
<comment type="similarity">
    <text evidence="2 6">Belongs to the 4-toluene sulfonate uptake permease (TSUP) (TC 2.A.102) family.</text>
</comment>
<dbReference type="Pfam" id="PF01925">
    <property type="entry name" value="TauE"/>
    <property type="match status" value="2"/>
</dbReference>
<dbReference type="PANTHER" id="PTHR43701:SF2">
    <property type="entry name" value="MEMBRANE TRANSPORTER PROTEIN YJNA-RELATED"/>
    <property type="match status" value="1"/>
</dbReference>
<dbReference type="RefSeq" id="WP_183304296.1">
    <property type="nucleotide sequence ID" value="NZ_JACIFD010000003.1"/>
</dbReference>
<keyword evidence="8" id="KW-1185">Reference proteome</keyword>
<evidence type="ECO:0000256" key="6">
    <source>
        <dbReference type="RuleBase" id="RU363041"/>
    </source>
</evidence>
<dbReference type="InterPro" id="IPR002781">
    <property type="entry name" value="TM_pro_TauE-like"/>
</dbReference>
<feature type="transmembrane region" description="Helical" evidence="6">
    <location>
        <begin position="110"/>
        <end position="128"/>
    </location>
</feature>
<comment type="caution">
    <text evidence="7">The sequence shown here is derived from an EMBL/GenBank/DDBJ whole genome shotgun (WGS) entry which is preliminary data.</text>
</comment>
<dbReference type="EMBL" id="JACIFD010000003">
    <property type="protein sequence ID" value="MBB4071120.1"/>
    <property type="molecule type" value="Genomic_DNA"/>
</dbReference>
<accession>A0A840DEN4</accession>
<dbReference type="PANTHER" id="PTHR43701">
    <property type="entry name" value="MEMBRANE TRANSPORTER PROTEIN MJ0441-RELATED"/>
    <property type="match status" value="1"/>
</dbReference>
<feature type="transmembrane region" description="Helical" evidence="6">
    <location>
        <begin position="134"/>
        <end position="152"/>
    </location>
</feature>